<evidence type="ECO:0000256" key="9">
    <source>
        <dbReference type="ARBA" id="ARBA00022840"/>
    </source>
</evidence>
<dbReference type="GO" id="GO:0000155">
    <property type="term" value="F:phosphorelay sensor kinase activity"/>
    <property type="evidence" value="ECO:0007669"/>
    <property type="project" value="InterPro"/>
</dbReference>
<keyword evidence="10 14" id="KW-1133">Transmembrane helix</keyword>
<name>A0A916JIH9_9BACT</name>
<feature type="domain" description="Histidine kinase" evidence="15">
    <location>
        <begin position="277"/>
        <end position="476"/>
    </location>
</feature>
<dbReference type="RefSeq" id="WP_215241882.1">
    <property type="nucleotide sequence ID" value="NZ_CAJRAF010000004.1"/>
</dbReference>
<keyword evidence="6 14" id="KW-0812">Transmembrane</keyword>
<evidence type="ECO:0000256" key="12">
    <source>
        <dbReference type="ARBA" id="ARBA00023136"/>
    </source>
</evidence>
<keyword evidence="8" id="KW-0418">Kinase</keyword>
<evidence type="ECO:0000259" key="15">
    <source>
        <dbReference type="PROSITE" id="PS50109"/>
    </source>
</evidence>
<reference evidence="16" key="1">
    <citation type="submission" date="2021-04" db="EMBL/GenBank/DDBJ databases">
        <authorList>
            <person name="Rodrigo-Torres L."/>
            <person name="Arahal R. D."/>
            <person name="Lucena T."/>
        </authorList>
    </citation>
    <scope>NUCLEOTIDE SEQUENCE</scope>
    <source>
        <strain evidence="16">CECT 9275</strain>
    </source>
</reference>
<protein>
    <recommendedName>
        <fullName evidence="3">histidine kinase</fullName>
        <ecNumber evidence="3">2.7.13.3</ecNumber>
    </recommendedName>
</protein>
<evidence type="ECO:0000256" key="14">
    <source>
        <dbReference type="SAM" id="Phobius"/>
    </source>
</evidence>
<comment type="catalytic activity">
    <reaction evidence="1">
        <text>ATP + protein L-histidine = ADP + protein N-phospho-L-histidine.</text>
        <dbReference type="EC" id="2.7.13.3"/>
    </reaction>
</comment>
<dbReference type="AlphaFoldDB" id="A0A916JIH9"/>
<dbReference type="SUPFAM" id="SSF55874">
    <property type="entry name" value="ATPase domain of HSP90 chaperone/DNA topoisomerase II/histidine kinase"/>
    <property type="match status" value="1"/>
</dbReference>
<evidence type="ECO:0000256" key="11">
    <source>
        <dbReference type="ARBA" id="ARBA00023012"/>
    </source>
</evidence>
<evidence type="ECO:0000256" key="13">
    <source>
        <dbReference type="SAM" id="Coils"/>
    </source>
</evidence>
<evidence type="ECO:0000256" key="6">
    <source>
        <dbReference type="ARBA" id="ARBA00022692"/>
    </source>
</evidence>
<dbReference type="PANTHER" id="PTHR24421">
    <property type="entry name" value="NITRATE/NITRITE SENSOR PROTEIN NARX-RELATED"/>
    <property type="match status" value="1"/>
</dbReference>
<feature type="transmembrane region" description="Helical" evidence="14">
    <location>
        <begin position="15"/>
        <end position="34"/>
    </location>
</feature>
<dbReference type="InterPro" id="IPR011712">
    <property type="entry name" value="Sig_transdc_His_kin_sub3_dim/P"/>
</dbReference>
<evidence type="ECO:0000256" key="1">
    <source>
        <dbReference type="ARBA" id="ARBA00000085"/>
    </source>
</evidence>
<evidence type="ECO:0000256" key="4">
    <source>
        <dbReference type="ARBA" id="ARBA00022553"/>
    </source>
</evidence>
<organism evidence="16 17">
    <name type="scientific">Dyadobacter helix</name>
    <dbReference type="NCBI Taxonomy" id="2822344"/>
    <lineage>
        <taxon>Bacteria</taxon>
        <taxon>Pseudomonadati</taxon>
        <taxon>Bacteroidota</taxon>
        <taxon>Cytophagia</taxon>
        <taxon>Cytophagales</taxon>
        <taxon>Spirosomataceae</taxon>
        <taxon>Dyadobacter</taxon>
    </lineage>
</organism>
<dbReference type="InterPro" id="IPR005467">
    <property type="entry name" value="His_kinase_dom"/>
</dbReference>
<keyword evidence="11" id="KW-0902">Two-component regulatory system</keyword>
<dbReference type="PANTHER" id="PTHR24421:SF10">
    <property type="entry name" value="NITRATE_NITRITE SENSOR PROTEIN NARQ"/>
    <property type="match status" value="1"/>
</dbReference>
<evidence type="ECO:0000256" key="10">
    <source>
        <dbReference type="ARBA" id="ARBA00022989"/>
    </source>
</evidence>
<dbReference type="InterPro" id="IPR003594">
    <property type="entry name" value="HATPase_dom"/>
</dbReference>
<accession>A0A916JIH9</accession>
<evidence type="ECO:0000256" key="3">
    <source>
        <dbReference type="ARBA" id="ARBA00012438"/>
    </source>
</evidence>
<evidence type="ECO:0000256" key="5">
    <source>
        <dbReference type="ARBA" id="ARBA00022679"/>
    </source>
</evidence>
<dbReference type="Gene3D" id="3.30.565.10">
    <property type="entry name" value="Histidine kinase-like ATPase, C-terminal domain"/>
    <property type="match status" value="1"/>
</dbReference>
<keyword evidence="13" id="KW-0175">Coiled coil</keyword>
<dbReference type="InterPro" id="IPR029095">
    <property type="entry name" value="NarX-like_N"/>
</dbReference>
<dbReference type="GO" id="GO:0046983">
    <property type="term" value="F:protein dimerization activity"/>
    <property type="evidence" value="ECO:0007669"/>
    <property type="project" value="InterPro"/>
</dbReference>
<gene>
    <name evidence="16" type="ORF">DYBT9275_05503</name>
</gene>
<dbReference type="CDD" id="cd16917">
    <property type="entry name" value="HATPase_UhpB-NarQ-NarX-like"/>
    <property type="match status" value="1"/>
</dbReference>
<keyword evidence="9" id="KW-0067">ATP-binding</keyword>
<dbReference type="EC" id="2.7.13.3" evidence="3"/>
<dbReference type="GO" id="GO:0005524">
    <property type="term" value="F:ATP binding"/>
    <property type="evidence" value="ECO:0007669"/>
    <property type="project" value="UniProtKB-KW"/>
</dbReference>
<keyword evidence="5" id="KW-0808">Transferase</keyword>
<dbReference type="InterPro" id="IPR050482">
    <property type="entry name" value="Sensor_HK_TwoCompSys"/>
</dbReference>
<dbReference type="GO" id="GO:0016020">
    <property type="term" value="C:membrane"/>
    <property type="evidence" value="ECO:0007669"/>
    <property type="project" value="UniProtKB-SubCell"/>
</dbReference>
<evidence type="ECO:0000256" key="7">
    <source>
        <dbReference type="ARBA" id="ARBA00022741"/>
    </source>
</evidence>
<dbReference type="Pfam" id="PF02518">
    <property type="entry name" value="HATPase_c"/>
    <property type="match status" value="1"/>
</dbReference>
<dbReference type="EMBL" id="CAJRAF010000004">
    <property type="protein sequence ID" value="CAG5016230.1"/>
    <property type="molecule type" value="Genomic_DNA"/>
</dbReference>
<keyword evidence="7" id="KW-0547">Nucleotide-binding</keyword>
<keyword evidence="12 14" id="KW-0472">Membrane</keyword>
<dbReference type="Pfam" id="PF07730">
    <property type="entry name" value="HisKA_3"/>
    <property type="match status" value="1"/>
</dbReference>
<keyword evidence="4" id="KW-0597">Phosphoprotein</keyword>
<feature type="coiled-coil region" evidence="13">
    <location>
        <begin position="217"/>
        <end position="251"/>
    </location>
</feature>
<dbReference type="InterPro" id="IPR036890">
    <property type="entry name" value="HATPase_C_sf"/>
</dbReference>
<dbReference type="Gene3D" id="1.20.5.1930">
    <property type="match status" value="1"/>
</dbReference>
<proteinExistence type="predicted"/>
<evidence type="ECO:0000256" key="8">
    <source>
        <dbReference type="ARBA" id="ARBA00022777"/>
    </source>
</evidence>
<dbReference type="Proteomes" id="UP000680038">
    <property type="component" value="Unassembled WGS sequence"/>
</dbReference>
<comment type="caution">
    <text evidence="16">The sequence shown here is derived from an EMBL/GenBank/DDBJ whole genome shotgun (WGS) entry which is preliminary data.</text>
</comment>
<evidence type="ECO:0000313" key="16">
    <source>
        <dbReference type="EMBL" id="CAG5016230.1"/>
    </source>
</evidence>
<dbReference type="Pfam" id="PF13675">
    <property type="entry name" value="PilJ"/>
    <property type="match status" value="1"/>
</dbReference>
<keyword evidence="17" id="KW-1185">Reference proteome</keyword>
<dbReference type="PROSITE" id="PS50109">
    <property type="entry name" value="HIS_KIN"/>
    <property type="match status" value="1"/>
</dbReference>
<sequence>MENVDKRVAGSLTRFYVVALMVVAFLTLGGLFLIRKTIMSLNYDGRVVNVAGRQRMLSQRLTKLSILSIESIPHADSASFDSLLHVWKESHQQLASRRLKIGTEVVTWKSRPLDEMFKRLDPVFEQIYESFLVIGNPKSPLSEKQIVLKLILEKEPVFLANMNEIVFQFDKESYARLKNLETIEWIMDIMTILVLLAEGLLIFRPVVNTTKRAIRLVTESERALAESNKKLESSNNELVKTQKDIVRIEAEKYELQLAEDRIRAAALIEGQEEERKRFARELHDGIGQMLTGLKLHAEKLMQVPFEDEKQRLRFEQLVKLIQDIIQTTRQISYNLMPSVLGDFGLSAALKLLCEQTSDSTGMQVSFEGTTERITMPQPMEIGLYRIAQEALNNAVKHAEASHIVIQLIRRESKIILVVQDDGKGFIIGNLKDQKHSFLSQNGIENIRTRTELLNGDLEIESELNGGTRLIIKLKLN</sequence>
<evidence type="ECO:0000256" key="2">
    <source>
        <dbReference type="ARBA" id="ARBA00004141"/>
    </source>
</evidence>
<evidence type="ECO:0000313" key="17">
    <source>
        <dbReference type="Proteomes" id="UP000680038"/>
    </source>
</evidence>
<comment type="subcellular location">
    <subcellularLocation>
        <location evidence="2">Membrane</location>
        <topology evidence="2">Multi-pass membrane protein</topology>
    </subcellularLocation>
</comment>